<dbReference type="eggNOG" id="ENOG5032WXT">
    <property type="taxonomic scope" value="Bacteria"/>
</dbReference>
<dbReference type="EMBL" id="AP013066">
    <property type="protein sequence ID" value="BAN36277.1"/>
    <property type="molecule type" value="Genomic_DNA"/>
</dbReference>
<dbReference type="KEGG" id="sdr:SCD_n02470"/>
<protein>
    <recommendedName>
        <fullName evidence="3">YtkA-like domain-containing protein</fullName>
    </recommendedName>
</protein>
<dbReference type="Proteomes" id="UP000015559">
    <property type="component" value="Chromosome"/>
</dbReference>
<gene>
    <name evidence="1" type="ORF">SCD_n02470</name>
</gene>
<sequence>MKKIWPFLLLLLPVLLALGLPRLISGDAGGPILTVHCPDLVQGCQVEFGARRAEVKFLSAPTPLKRFDLVVKASDAGPVTADFAMQGMNMGPNHYVLQRIADGAWQGNILLPVCVSGVSNWTMTLELDGVKRQIPFVAVKQ</sequence>
<evidence type="ECO:0000313" key="1">
    <source>
        <dbReference type="EMBL" id="BAN36277.1"/>
    </source>
</evidence>
<proteinExistence type="predicted"/>
<keyword evidence="2" id="KW-1185">Reference proteome</keyword>
<accession>S6B754</accession>
<dbReference type="HOGENOM" id="CLU_148694_0_0_4"/>
<dbReference type="AlphaFoldDB" id="S6B754"/>
<name>S6B754_SULDS</name>
<dbReference type="RefSeq" id="WP_023506995.1">
    <property type="nucleotide sequence ID" value="NC_022357.1"/>
</dbReference>
<dbReference type="STRING" id="1163617.SCD_n02470"/>
<evidence type="ECO:0008006" key="3">
    <source>
        <dbReference type="Google" id="ProtNLM"/>
    </source>
</evidence>
<evidence type="ECO:0000313" key="2">
    <source>
        <dbReference type="Proteomes" id="UP000015559"/>
    </source>
</evidence>
<dbReference type="OrthoDB" id="9134483at2"/>
<reference evidence="1 2" key="1">
    <citation type="journal article" date="2012" name="Appl. Environ. Microbiol.">
        <title>Draft genome sequence of a psychrotolerant sulfur-oxidizing bacterium, Sulfuricella denitrificans skB26, and proteomic insights into cold adaptation.</title>
        <authorList>
            <person name="Watanabe T."/>
            <person name="Kojima H."/>
            <person name="Fukui M."/>
        </authorList>
    </citation>
    <scope>NUCLEOTIDE SEQUENCE [LARGE SCALE GENOMIC DNA]</scope>
    <source>
        <strain evidence="2">skB26</strain>
    </source>
</reference>
<organism evidence="1 2">
    <name type="scientific">Sulfuricella denitrificans (strain DSM 22764 / NBRC 105220 / skB26)</name>
    <dbReference type="NCBI Taxonomy" id="1163617"/>
    <lineage>
        <taxon>Bacteria</taxon>
        <taxon>Pseudomonadati</taxon>
        <taxon>Pseudomonadota</taxon>
        <taxon>Betaproteobacteria</taxon>
        <taxon>Nitrosomonadales</taxon>
        <taxon>Sulfuricellaceae</taxon>
        <taxon>Sulfuricella</taxon>
    </lineage>
</organism>